<dbReference type="Gene3D" id="2.30.30.290">
    <property type="entry name" value="YopX-like domains"/>
    <property type="match status" value="1"/>
</dbReference>
<dbReference type="InterPro" id="IPR019096">
    <property type="entry name" value="YopX_protein"/>
</dbReference>
<evidence type="ECO:0000313" key="3">
    <source>
        <dbReference type="Proteomes" id="UP000308444"/>
    </source>
</evidence>
<evidence type="ECO:0000259" key="1">
    <source>
        <dbReference type="Pfam" id="PF09643"/>
    </source>
</evidence>
<sequence>MRDIQFRGKFCDGTWVYGSHVQTGVNMHYIIPQNVIADEVKSWVVNKKTVGEYTGLKDKNGKGIYEGDIIRFKDKNLGIEDCEEIIFNDGGFGTSDWWLIDIGECEVIGNIHENPELLES</sequence>
<proteinExistence type="predicted"/>
<dbReference type="EMBL" id="SZOH01000410">
    <property type="protein sequence ID" value="TKJ05927.1"/>
    <property type="molecule type" value="Genomic_DNA"/>
</dbReference>
<dbReference type="SUPFAM" id="SSF159006">
    <property type="entry name" value="YopX-like"/>
    <property type="match status" value="1"/>
</dbReference>
<gene>
    <name evidence="2" type="ORF">FC695_07580</name>
</gene>
<organism evidence="2 3">
    <name type="scientific">Bacillus cereus</name>
    <dbReference type="NCBI Taxonomy" id="1396"/>
    <lineage>
        <taxon>Bacteria</taxon>
        <taxon>Bacillati</taxon>
        <taxon>Bacillota</taxon>
        <taxon>Bacilli</taxon>
        <taxon>Bacillales</taxon>
        <taxon>Bacillaceae</taxon>
        <taxon>Bacillus</taxon>
        <taxon>Bacillus cereus group</taxon>
    </lineage>
</organism>
<dbReference type="InterPro" id="IPR023385">
    <property type="entry name" value="YopX-like_C"/>
</dbReference>
<dbReference type="AlphaFoldDB" id="A0A9X9ABC7"/>
<feature type="domain" description="YopX protein" evidence="1">
    <location>
        <begin position="36"/>
        <end position="119"/>
    </location>
</feature>
<name>A0A9X9ABC7_BACCE</name>
<accession>A0A9X9ABC7</accession>
<evidence type="ECO:0000313" key="2">
    <source>
        <dbReference type="EMBL" id="TKJ05927.1"/>
    </source>
</evidence>
<protein>
    <recommendedName>
        <fullName evidence="1">YopX protein domain-containing protein</fullName>
    </recommendedName>
</protein>
<dbReference type="Pfam" id="PF09643">
    <property type="entry name" value="YopX"/>
    <property type="match status" value="1"/>
</dbReference>
<reference evidence="2 3" key="1">
    <citation type="journal article" date="2019" name="Environ. Microbiol.">
        <title>An active ?-lactamase is a part of an orchestrated cell wall stress resistance network of Bacillus subtilis and related rhizosphere species.</title>
        <authorList>
            <person name="Bucher T."/>
            <person name="Keren-Paz A."/>
            <person name="Hausser J."/>
            <person name="Olender T."/>
            <person name="Cytryn E."/>
            <person name="Kolodkin-Gal I."/>
        </authorList>
    </citation>
    <scope>NUCLEOTIDE SEQUENCE [LARGE SCALE GENOMIC DNA]</scope>
    <source>
        <strain evidence="2 3">I32</strain>
    </source>
</reference>
<dbReference type="Proteomes" id="UP000308444">
    <property type="component" value="Unassembled WGS sequence"/>
</dbReference>
<comment type="caution">
    <text evidence="2">The sequence shown here is derived from an EMBL/GenBank/DDBJ whole genome shotgun (WGS) entry which is preliminary data.</text>
</comment>